<dbReference type="SUPFAM" id="SSF48452">
    <property type="entry name" value="TPR-like"/>
    <property type="match status" value="4"/>
</dbReference>
<evidence type="ECO:0000256" key="3">
    <source>
        <dbReference type="PROSITE-ProRule" id="PRU00339"/>
    </source>
</evidence>
<dbReference type="PROSITE" id="PS50005">
    <property type="entry name" value="TPR"/>
    <property type="match status" value="1"/>
</dbReference>
<evidence type="ECO:0000313" key="4">
    <source>
        <dbReference type="EMBL" id="NDW14042.1"/>
    </source>
</evidence>
<dbReference type="AlphaFoldDB" id="A0A6N9TC67"/>
<dbReference type="PANTHER" id="PTHR45586:SF1">
    <property type="entry name" value="LIPOPOLYSACCHARIDE ASSEMBLY PROTEIN B"/>
    <property type="match status" value="1"/>
</dbReference>
<keyword evidence="5" id="KW-1185">Reference proteome</keyword>
<dbReference type="EMBL" id="JAAAWO010000001">
    <property type="protein sequence ID" value="NDW14042.1"/>
    <property type="molecule type" value="Genomic_DNA"/>
</dbReference>
<dbReference type="NCBIfam" id="TIGR02917">
    <property type="entry name" value="PEP_TPR_lipo"/>
    <property type="match status" value="1"/>
</dbReference>
<dbReference type="RefSeq" id="WP_163104460.1">
    <property type="nucleotide sequence ID" value="NZ_JAAAWO010000001.1"/>
</dbReference>
<dbReference type="Pfam" id="PF14559">
    <property type="entry name" value="TPR_19"/>
    <property type="match status" value="2"/>
</dbReference>
<dbReference type="Gene3D" id="1.25.40.10">
    <property type="entry name" value="Tetratricopeptide repeat domain"/>
    <property type="match status" value="4"/>
</dbReference>
<dbReference type="Proteomes" id="UP000471381">
    <property type="component" value="Unassembled WGS sequence"/>
</dbReference>
<reference evidence="4 5" key="1">
    <citation type="submission" date="2020-01" db="EMBL/GenBank/DDBJ databases">
        <title>Genomes of bacteria type strains.</title>
        <authorList>
            <person name="Chen J."/>
            <person name="Zhu S."/>
            <person name="Yang J."/>
        </authorList>
    </citation>
    <scope>NUCLEOTIDE SEQUENCE [LARGE SCALE GENOMIC DNA]</scope>
    <source>
        <strain evidence="4 5">LMG 24078</strain>
    </source>
</reference>
<evidence type="ECO:0000313" key="5">
    <source>
        <dbReference type="Proteomes" id="UP000471381"/>
    </source>
</evidence>
<keyword evidence="2 3" id="KW-0802">TPR repeat</keyword>
<dbReference type="SMART" id="SM00028">
    <property type="entry name" value="TPR"/>
    <property type="match status" value="8"/>
</dbReference>
<dbReference type="InterPro" id="IPR014266">
    <property type="entry name" value="PEP-CTERM_TPR_PrsT"/>
</dbReference>
<dbReference type="InterPro" id="IPR019734">
    <property type="entry name" value="TPR_rpt"/>
</dbReference>
<accession>A0A6N9TC67</accession>
<dbReference type="PROSITE" id="PS51257">
    <property type="entry name" value="PROKAR_LIPOPROTEIN"/>
    <property type="match status" value="1"/>
</dbReference>
<evidence type="ECO:0000256" key="2">
    <source>
        <dbReference type="ARBA" id="ARBA00022803"/>
    </source>
</evidence>
<feature type="repeat" description="TPR" evidence="3">
    <location>
        <begin position="70"/>
        <end position="103"/>
    </location>
</feature>
<evidence type="ECO:0000256" key="1">
    <source>
        <dbReference type="ARBA" id="ARBA00022737"/>
    </source>
</evidence>
<organism evidence="4 5">
    <name type="scientific">Alteromonas genovensis</name>
    <dbReference type="NCBI Taxonomy" id="471225"/>
    <lineage>
        <taxon>Bacteria</taxon>
        <taxon>Pseudomonadati</taxon>
        <taxon>Pseudomonadota</taxon>
        <taxon>Gammaproteobacteria</taxon>
        <taxon>Alteromonadales</taxon>
        <taxon>Alteromonadaceae</taxon>
        <taxon>Alteromonas/Salinimonas group</taxon>
        <taxon>Alteromonas</taxon>
    </lineage>
</organism>
<name>A0A6N9TC67_9ALTE</name>
<comment type="caution">
    <text evidence="4">The sequence shown here is derived from an EMBL/GenBank/DDBJ whole genome shotgun (WGS) entry which is preliminary data.</text>
</comment>
<keyword evidence="1" id="KW-0677">Repeat</keyword>
<protein>
    <submittedName>
        <fullName evidence="4">PEP-CTERM system TPR-repeat protein PrsT</fullName>
    </submittedName>
</protein>
<sequence>MMNAKCLSLFNHMTLLRVILGIAALLSIMACTEKSSQQALVEAKSYNLEGDRKAAIIVLKTAIQKQPTDAELRFQLGKIYIEQSDFVSAEKELSRALSLGFPSAKVIPLLAEAMERSGANVALSELEVETLQLTNIDRLEVGFRQVSSLISLSKKEQALVQLNSLQKINSDSIYKSLLSALKAVIEDDAVDAMVIAEKAYSRSPLNRDVLKLNANLNLAQKNLSKAAAFFSEYEKQAPEDLQSKLLLADLLLQTQQPQKAEKHIDELLNQFSNSPLLHQLKSVTRLAAEDFDKALYHAEKAIISKRNEPVIRFVAGISSFELGAYANAIAHLSVIAPQLPDNHPVLRVLVASQVQLRRAEAAEESLSRISQPEKNDARLFTETSSVLSKAGDIDAAKSILAQAEIITETPQDLTRLGQIKMSINDVTGLADLEKSAALAPTSLNSLSVLAEAYLSLDELDKANKVSQILIQAEGTLVQGLLVGAEIKQKKGDYGKAQLLLSKALELDSSNIDARIADLRLAMRTEDFDLAIQKAEALLAIEPTNIQGLSAMFAITGYLGSIDTAFSYVDKIELTNETEVPVKVLLAEYQLVYQGAVTALKTLRAIDADQTVPNSYWHIKANALVQLGKIEQAKSHYLLWEQTYPYQQLAILGQLSLYDRERKYAAGVGKAQAFLERKESADIRLYHAYFSAMTGNSEVAKESLLRVPSALLDQPFSKGVLARIALLDGRAEEAVKNAKIAYQDADTITNLFLYVQSLDQTQQSELAYNVIIAHTEKYPSDIPARILLGERQIVNDTKAAIANYTDLLNITPDNWIVLNNLSYLQMQAGNLVSAEKNAKTAYELDPTNVAVSDTYAQILMLDKRYNEALKVFEKIMSTNIKNEEVLVRHVEALLRNGDTAVAQRRMEQLSIRQPKFKEQLASLKNEFNL</sequence>
<dbReference type="InterPro" id="IPR051012">
    <property type="entry name" value="CellSynth/LPSAsmb/PSIAsmb"/>
</dbReference>
<dbReference type="PANTHER" id="PTHR45586">
    <property type="entry name" value="TPR REPEAT-CONTAINING PROTEIN PA4667"/>
    <property type="match status" value="1"/>
</dbReference>
<proteinExistence type="predicted"/>
<gene>
    <name evidence="4" type="primary">prsT</name>
    <name evidence="4" type="ORF">GTQ48_00655</name>
</gene>
<dbReference type="InterPro" id="IPR011990">
    <property type="entry name" value="TPR-like_helical_dom_sf"/>
</dbReference>